<sequence length="69" mass="7459">MLATLALDIQPATTSRIAELDPNNMVFGQLFADHMLAAEYVNGAWQSARIVPYGPLQISPATSALHYGQ</sequence>
<accession>A0A699RZC7</accession>
<dbReference type="EMBL" id="BKCJ011124457">
    <property type="protein sequence ID" value="GFC90094.1"/>
    <property type="molecule type" value="Genomic_DNA"/>
</dbReference>
<dbReference type="InterPro" id="IPR005786">
    <property type="entry name" value="B_amino_transII"/>
</dbReference>
<evidence type="ECO:0000256" key="1">
    <source>
        <dbReference type="ARBA" id="ARBA00001933"/>
    </source>
</evidence>
<dbReference type="InterPro" id="IPR036038">
    <property type="entry name" value="Aminotransferase-like"/>
</dbReference>
<keyword evidence="3" id="KW-0663">Pyridoxal phosphate</keyword>
<dbReference type="PANTHER" id="PTHR11825">
    <property type="entry name" value="SUBGROUP IIII AMINOTRANSFERASE"/>
    <property type="match status" value="1"/>
</dbReference>
<dbReference type="GO" id="GO:0009081">
    <property type="term" value="P:branched-chain amino acid metabolic process"/>
    <property type="evidence" value="ECO:0007669"/>
    <property type="project" value="InterPro"/>
</dbReference>
<dbReference type="InterPro" id="IPR043131">
    <property type="entry name" value="BCAT-like_N"/>
</dbReference>
<dbReference type="Gene3D" id="3.30.470.10">
    <property type="match status" value="1"/>
</dbReference>
<dbReference type="PANTHER" id="PTHR11825:SF44">
    <property type="entry name" value="BRANCHED-CHAIN-AMINO-ACID AMINOTRANSFERASE"/>
    <property type="match status" value="1"/>
</dbReference>
<name>A0A699RZC7_TANCI</name>
<reference evidence="4" key="1">
    <citation type="journal article" date="2019" name="Sci. Rep.">
        <title>Draft genome of Tanacetum cinerariifolium, the natural source of mosquito coil.</title>
        <authorList>
            <person name="Yamashiro T."/>
            <person name="Shiraishi A."/>
            <person name="Satake H."/>
            <person name="Nakayama K."/>
        </authorList>
    </citation>
    <scope>NUCLEOTIDE SEQUENCE</scope>
</reference>
<gene>
    <name evidence="4" type="ORF">Tci_862064</name>
</gene>
<evidence type="ECO:0000256" key="3">
    <source>
        <dbReference type="ARBA" id="ARBA00022898"/>
    </source>
</evidence>
<organism evidence="4">
    <name type="scientific">Tanacetum cinerariifolium</name>
    <name type="common">Dalmatian daisy</name>
    <name type="synonym">Chrysanthemum cinerariifolium</name>
    <dbReference type="NCBI Taxonomy" id="118510"/>
    <lineage>
        <taxon>Eukaryota</taxon>
        <taxon>Viridiplantae</taxon>
        <taxon>Streptophyta</taxon>
        <taxon>Embryophyta</taxon>
        <taxon>Tracheophyta</taxon>
        <taxon>Spermatophyta</taxon>
        <taxon>Magnoliopsida</taxon>
        <taxon>eudicotyledons</taxon>
        <taxon>Gunneridae</taxon>
        <taxon>Pentapetalae</taxon>
        <taxon>asterids</taxon>
        <taxon>campanulids</taxon>
        <taxon>Asterales</taxon>
        <taxon>Asteraceae</taxon>
        <taxon>Asteroideae</taxon>
        <taxon>Anthemideae</taxon>
        <taxon>Anthemidinae</taxon>
        <taxon>Tanacetum</taxon>
    </lineage>
</organism>
<comment type="similarity">
    <text evidence="2">Belongs to the class-IV pyridoxal-phosphate-dependent aminotransferase family.</text>
</comment>
<comment type="caution">
    <text evidence="4">The sequence shown here is derived from an EMBL/GenBank/DDBJ whole genome shotgun (WGS) entry which is preliminary data.</text>
</comment>
<evidence type="ECO:0000256" key="2">
    <source>
        <dbReference type="ARBA" id="ARBA00009320"/>
    </source>
</evidence>
<protein>
    <submittedName>
        <fullName evidence="4">Uncharacterized protein</fullName>
    </submittedName>
</protein>
<feature type="non-terminal residue" evidence="4">
    <location>
        <position position="69"/>
    </location>
</feature>
<dbReference type="SUPFAM" id="SSF56752">
    <property type="entry name" value="D-aminoacid aminotransferase-like PLP-dependent enzymes"/>
    <property type="match status" value="1"/>
</dbReference>
<dbReference type="GO" id="GO:0004084">
    <property type="term" value="F:branched-chain-amino-acid transaminase activity"/>
    <property type="evidence" value="ECO:0007669"/>
    <property type="project" value="InterPro"/>
</dbReference>
<dbReference type="AlphaFoldDB" id="A0A699RZC7"/>
<proteinExistence type="inferred from homology"/>
<comment type="cofactor">
    <cofactor evidence="1">
        <name>pyridoxal 5'-phosphate</name>
        <dbReference type="ChEBI" id="CHEBI:597326"/>
    </cofactor>
</comment>
<evidence type="ECO:0000313" key="4">
    <source>
        <dbReference type="EMBL" id="GFC90094.1"/>
    </source>
</evidence>